<dbReference type="EMBL" id="HBFN01008624">
    <property type="protein sequence ID" value="CAD8787684.1"/>
    <property type="molecule type" value="Transcribed_RNA"/>
</dbReference>
<keyword evidence="2" id="KW-0812">Transmembrane</keyword>
<feature type="region of interest" description="Disordered" evidence="1">
    <location>
        <begin position="1"/>
        <end position="33"/>
    </location>
</feature>
<protein>
    <submittedName>
        <fullName evidence="3">Uncharacterized protein</fullName>
    </submittedName>
</protein>
<reference evidence="3" key="1">
    <citation type="submission" date="2021-01" db="EMBL/GenBank/DDBJ databases">
        <authorList>
            <person name="Corre E."/>
            <person name="Pelletier E."/>
            <person name="Niang G."/>
            <person name="Scheremetjew M."/>
            <person name="Finn R."/>
            <person name="Kale V."/>
            <person name="Holt S."/>
            <person name="Cochrane G."/>
            <person name="Meng A."/>
            <person name="Brown T."/>
            <person name="Cohen L."/>
        </authorList>
    </citation>
    <scope>NUCLEOTIDE SEQUENCE</scope>
    <source>
        <strain evidence="3">CCMP443</strain>
    </source>
</reference>
<feature type="transmembrane region" description="Helical" evidence="2">
    <location>
        <begin position="820"/>
        <end position="839"/>
    </location>
</feature>
<organism evidence="3">
    <name type="scientific">Hemiselmis tepida</name>
    <dbReference type="NCBI Taxonomy" id="464990"/>
    <lineage>
        <taxon>Eukaryota</taxon>
        <taxon>Cryptophyceae</taxon>
        <taxon>Cryptomonadales</taxon>
        <taxon>Hemiselmidaceae</taxon>
        <taxon>Hemiselmis</taxon>
    </lineage>
</organism>
<proteinExistence type="predicted"/>
<keyword evidence="2" id="KW-0472">Membrane</keyword>
<sequence>MPRKKKDDRPESPDPATLELKAEPPADDAYEGFESEIPAYLLAKVDGDELQHLLDSEAGTPFDTPRDDRPETGASGNPNEEELAALAYRNRNQPKPILVQPDGLPATGPGPVDVEDVDANALGKFRESTKVMRGELEADELLRGDWQNVDGREWTVAHAKLLYLIWCHAQASSHLDQDDSWLRHAHLVVFIHEAVTSGILAYSTVPSSMPVTVGGTTSKVWVMTAHAALAAVYEMCSVGLVNCIRMVTEDFAQAPAYQASLKGAEMVAKMPEELKSQVAQIVHGPFGFEDEALEVVVEGREFVLTTPGGFVRRSNIGEIGHVPFITSPYIPFCLRHSSTLLTDHSSRSYESALWESDVEDVRGEAIALGNVTVLLSEWVPLGANTIFTICEKLGANAFPHTHEHKGVAAVPFLEGGGGGLRNQSVLVDCLGSVSVNFQANLCAMDGGELPGVRRVEHFGLHVGVERGVVCGAQMESVMDRDWDDMCFEMLARVVVDLQTNSTSLLKDVLTHEQERLLSFLFDGHEAHRTKLAVFIIDQIEPKMEAAAYMDHDMYEAELSRAIGDIQLWRDLGTDKTDLLFVGEHGVIVAGPNSRKAERVYVDWLTLTAKGLFIRQLFARLSATSSRIEELHAMIAAAPEDPNSIDRARRRLREITGEMSLLGQMLRLCLGSLEHTTPVQRSKDQVGKDMFEGLRLNKLQEEVHRSVKDLEKVFDSSMCDLKTIQDNFNTEQRKILQGVYTEVSNSSDQLFRARANLKITHKGTVSLPSELPILVMTMSFSGMLGVEILKRLHTGVTVGYVTPRWFSSGIQPFSESSPATLFLLQLAFILLICYFGMWFLGRSGRRSGEMLRKRAVINRKIVDMKALIRFLEDAGCVTAQTSADRKGSMHSKIVTVSFTDKSFFRWFGDYPLVTLELDYMHMFVKSALLSWDYMGKRISRADPHALVCDMLVEAGAISKADPRNPKPRWLREPDEEY</sequence>
<name>A0A7S0VIA9_9CRYP</name>
<evidence type="ECO:0000313" key="3">
    <source>
        <dbReference type="EMBL" id="CAD8787684.1"/>
    </source>
</evidence>
<accession>A0A7S0VIA9</accession>
<evidence type="ECO:0000256" key="1">
    <source>
        <dbReference type="SAM" id="MobiDB-lite"/>
    </source>
</evidence>
<keyword evidence="2" id="KW-1133">Transmembrane helix</keyword>
<feature type="region of interest" description="Disordered" evidence="1">
    <location>
        <begin position="52"/>
        <end position="78"/>
    </location>
</feature>
<evidence type="ECO:0000256" key="2">
    <source>
        <dbReference type="SAM" id="Phobius"/>
    </source>
</evidence>
<dbReference type="AlphaFoldDB" id="A0A7S0VIA9"/>
<feature type="compositionally biased region" description="Basic and acidic residues" evidence="1">
    <location>
        <begin position="1"/>
        <end position="12"/>
    </location>
</feature>
<gene>
    <name evidence="3" type="ORF">HTEP1355_LOCUS4988</name>
</gene>